<feature type="region of interest" description="Disordered" evidence="2">
    <location>
        <begin position="141"/>
        <end position="171"/>
    </location>
</feature>
<dbReference type="Proteomes" id="UP000186817">
    <property type="component" value="Unassembled WGS sequence"/>
</dbReference>
<feature type="compositionally biased region" description="Low complexity" evidence="2">
    <location>
        <begin position="272"/>
        <end position="286"/>
    </location>
</feature>
<proteinExistence type="predicted"/>
<feature type="region of interest" description="Disordered" evidence="2">
    <location>
        <begin position="228"/>
        <end position="413"/>
    </location>
</feature>
<evidence type="ECO:0000256" key="2">
    <source>
        <dbReference type="SAM" id="MobiDB-lite"/>
    </source>
</evidence>
<feature type="compositionally biased region" description="Low complexity" evidence="2">
    <location>
        <begin position="192"/>
        <end position="214"/>
    </location>
</feature>
<comment type="caution">
    <text evidence="3">The sequence shown here is derived from an EMBL/GenBank/DDBJ whole genome shotgun (WGS) entry which is preliminary data.</text>
</comment>
<evidence type="ECO:0000256" key="1">
    <source>
        <dbReference type="SAM" id="Coils"/>
    </source>
</evidence>
<feature type="region of interest" description="Disordered" evidence="2">
    <location>
        <begin position="48"/>
        <end position="75"/>
    </location>
</feature>
<keyword evidence="1" id="KW-0175">Coiled coil</keyword>
<evidence type="ECO:0000313" key="4">
    <source>
        <dbReference type="Proteomes" id="UP000186817"/>
    </source>
</evidence>
<dbReference type="OrthoDB" id="435943at2759"/>
<feature type="compositionally biased region" description="Basic and acidic residues" evidence="2">
    <location>
        <begin position="1"/>
        <end position="21"/>
    </location>
</feature>
<feature type="region of interest" description="Disordered" evidence="2">
    <location>
        <begin position="1"/>
        <end position="25"/>
    </location>
</feature>
<keyword evidence="4" id="KW-1185">Reference proteome</keyword>
<feature type="compositionally biased region" description="Basic and acidic residues" evidence="2">
    <location>
        <begin position="318"/>
        <end position="331"/>
    </location>
</feature>
<sequence>MVRKDKWQYGKPEHRYSDEPSGRPWHIWPGSWSASPKGRAVPKLRYDQMQLPASLSKDTRGSGEEPASGNSDMMREIQRMVTMARRADGKVRRLQDAKAKREAQWVLFEKKSKADFLEQKRLFEAEIKRITDEIEEATKQGVNASVEAQDLAANGLKPKEPPAEMEDSDPWSRLLQEDVAQEHGFLGETLRAARQASSAAPSGPSDGRMAHPADAARLLAATLAALPPGTDLSQLGLPPTAPPVSQFPGHSGPLAGFGTFGMSAPQVGTATPGPQQPVYQGLQPVPQQGPPPGFAPDVSQTPAPPGDKASTIPSIAADAKDYSRGVKDATKKPSNKGTAGVPEQEPLLEKLRAKREKELKSMPSALKPFGVGTAPTEMNAANPNGPPPGTSVREQAASLEYDDEDTPTEDLPT</sequence>
<feature type="compositionally biased region" description="Basic and acidic residues" evidence="2">
    <location>
        <begin position="347"/>
        <end position="360"/>
    </location>
</feature>
<dbReference type="EMBL" id="LSRX01000474">
    <property type="protein sequence ID" value="OLP96261.1"/>
    <property type="molecule type" value="Genomic_DNA"/>
</dbReference>
<gene>
    <name evidence="3" type="ORF">AK812_SmicGene21545</name>
</gene>
<feature type="coiled-coil region" evidence="1">
    <location>
        <begin position="113"/>
        <end position="140"/>
    </location>
</feature>
<dbReference type="AlphaFoldDB" id="A0A1Q9DM56"/>
<evidence type="ECO:0000313" key="3">
    <source>
        <dbReference type="EMBL" id="OLP96261.1"/>
    </source>
</evidence>
<protein>
    <submittedName>
        <fullName evidence="3">Uncharacterized protein</fullName>
    </submittedName>
</protein>
<feature type="compositionally biased region" description="Acidic residues" evidence="2">
    <location>
        <begin position="400"/>
        <end position="413"/>
    </location>
</feature>
<name>A0A1Q9DM56_SYMMI</name>
<feature type="region of interest" description="Disordered" evidence="2">
    <location>
        <begin position="189"/>
        <end position="214"/>
    </location>
</feature>
<accession>A0A1Q9DM56</accession>
<reference evidence="3 4" key="1">
    <citation type="submission" date="2016-02" db="EMBL/GenBank/DDBJ databases">
        <title>Genome analysis of coral dinoflagellate symbionts highlights evolutionary adaptations to a symbiotic lifestyle.</title>
        <authorList>
            <person name="Aranda M."/>
            <person name="Li Y."/>
            <person name="Liew Y.J."/>
            <person name="Baumgarten S."/>
            <person name="Simakov O."/>
            <person name="Wilson M."/>
            <person name="Piel J."/>
            <person name="Ashoor H."/>
            <person name="Bougouffa S."/>
            <person name="Bajic V.B."/>
            <person name="Ryu T."/>
            <person name="Ravasi T."/>
            <person name="Bayer T."/>
            <person name="Micklem G."/>
            <person name="Kim H."/>
            <person name="Bhak J."/>
            <person name="Lajeunesse T.C."/>
            <person name="Voolstra C.R."/>
        </authorList>
    </citation>
    <scope>NUCLEOTIDE SEQUENCE [LARGE SCALE GENOMIC DNA]</scope>
    <source>
        <strain evidence="3 4">CCMP2467</strain>
    </source>
</reference>
<organism evidence="3 4">
    <name type="scientific">Symbiodinium microadriaticum</name>
    <name type="common">Dinoflagellate</name>
    <name type="synonym">Zooxanthella microadriatica</name>
    <dbReference type="NCBI Taxonomy" id="2951"/>
    <lineage>
        <taxon>Eukaryota</taxon>
        <taxon>Sar</taxon>
        <taxon>Alveolata</taxon>
        <taxon>Dinophyceae</taxon>
        <taxon>Suessiales</taxon>
        <taxon>Symbiodiniaceae</taxon>
        <taxon>Symbiodinium</taxon>
    </lineage>
</organism>